<gene>
    <name evidence="17" type="ORF">EDD60_12732</name>
</gene>
<dbReference type="InterPro" id="IPR036097">
    <property type="entry name" value="HisK_dim/P_sf"/>
</dbReference>
<evidence type="ECO:0000256" key="12">
    <source>
        <dbReference type="ARBA" id="ARBA00023012"/>
    </source>
</evidence>
<comment type="catalytic activity">
    <reaction evidence="1">
        <text>ATP + protein L-histidine = ADP + protein N-phospho-L-histidine.</text>
        <dbReference type="EC" id="2.7.13.3"/>
    </reaction>
</comment>
<evidence type="ECO:0000313" key="18">
    <source>
        <dbReference type="Proteomes" id="UP000295515"/>
    </source>
</evidence>
<dbReference type="InterPro" id="IPR036890">
    <property type="entry name" value="HATPase_C_sf"/>
</dbReference>
<evidence type="ECO:0000256" key="6">
    <source>
        <dbReference type="ARBA" id="ARBA00022679"/>
    </source>
</evidence>
<evidence type="ECO:0000256" key="5">
    <source>
        <dbReference type="ARBA" id="ARBA00022553"/>
    </source>
</evidence>
<evidence type="ECO:0000256" key="11">
    <source>
        <dbReference type="ARBA" id="ARBA00022989"/>
    </source>
</evidence>
<dbReference type="CDD" id="cd06225">
    <property type="entry name" value="HAMP"/>
    <property type="match status" value="1"/>
</dbReference>
<evidence type="ECO:0000256" key="1">
    <source>
        <dbReference type="ARBA" id="ARBA00000085"/>
    </source>
</evidence>
<dbReference type="PANTHER" id="PTHR45528:SF1">
    <property type="entry name" value="SENSOR HISTIDINE KINASE CPXA"/>
    <property type="match status" value="1"/>
</dbReference>
<dbReference type="SMART" id="SM00388">
    <property type="entry name" value="HisKA"/>
    <property type="match status" value="1"/>
</dbReference>
<dbReference type="PROSITE" id="PS50109">
    <property type="entry name" value="HIS_KIN"/>
    <property type="match status" value="1"/>
</dbReference>
<dbReference type="SMART" id="SM00387">
    <property type="entry name" value="HATPase_c"/>
    <property type="match status" value="1"/>
</dbReference>
<organism evidence="17 18">
    <name type="scientific">Longibaculum muris</name>
    <dbReference type="NCBI Taxonomy" id="1796628"/>
    <lineage>
        <taxon>Bacteria</taxon>
        <taxon>Bacillati</taxon>
        <taxon>Bacillota</taxon>
        <taxon>Erysipelotrichia</taxon>
        <taxon>Erysipelotrichales</taxon>
        <taxon>Coprobacillaceae</taxon>
        <taxon>Longibaculum</taxon>
    </lineage>
</organism>
<keyword evidence="9 17" id="KW-0418">Kinase</keyword>
<evidence type="ECO:0000256" key="3">
    <source>
        <dbReference type="ARBA" id="ARBA00012438"/>
    </source>
</evidence>
<evidence type="ECO:0000259" key="15">
    <source>
        <dbReference type="PROSITE" id="PS50109"/>
    </source>
</evidence>
<dbReference type="CDD" id="cd00075">
    <property type="entry name" value="HATPase"/>
    <property type="match status" value="1"/>
</dbReference>
<evidence type="ECO:0000256" key="2">
    <source>
        <dbReference type="ARBA" id="ARBA00004651"/>
    </source>
</evidence>
<dbReference type="EC" id="2.7.13.3" evidence="3"/>
<keyword evidence="8" id="KW-0547">Nucleotide-binding</keyword>
<protein>
    <recommendedName>
        <fullName evidence="3">histidine kinase</fullName>
        <ecNumber evidence="3">2.7.13.3</ecNumber>
    </recommendedName>
</protein>
<dbReference type="AlphaFoldDB" id="A0A4R3YIR4"/>
<dbReference type="Proteomes" id="UP000295515">
    <property type="component" value="Unassembled WGS sequence"/>
</dbReference>
<evidence type="ECO:0000313" key="17">
    <source>
        <dbReference type="EMBL" id="TCV92287.1"/>
    </source>
</evidence>
<keyword evidence="12" id="KW-0902">Two-component regulatory system</keyword>
<proteinExistence type="predicted"/>
<name>A0A4R3YIR4_9FIRM</name>
<dbReference type="PANTHER" id="PTHR45528">
    <property type="entry name" value="SENSOR HISTIDINE KINASE CPXA"/>
    <property type="match status" value="1"/>
</dbReference>
<keyword evidence="11 14" id="KW-1133">Transmembrane helix</keyword>
<dbReference type="InterPro" id="IPR003661">
    <property type="entry name" value="HisK_dim/P_dom"/>
</dbReference>
<dbReference type="Pfam" id="PF00512">
    <property type="entry name" value="HisKA"/>
    <property type="match status" value="1"/>
</dbReference>
<comment type="subcellular location">
    <subcellularLocation>
        <location evidence="2">Cell membrane</location>
        <topology evidence="2">Multi-pass membrane protein</topology>
    </subcellularLocation>
</comment>
<dbReference type="SUPFAM" id="SSF47384">
    <property type="entry name" value="Homodimeric domain of signal transducing histidine kinase"/>
    <property type="match status" value="1"/>
</dbReference>
<evidence type="ECO:0000256" key="4">
    <source>
        <dbReference type="ARBA" id="ARBA00022475"/>
    </source>
</evidence>
<dbReference type="GeneID" id="98916533"/>
<keyword evidence="7 14" id="KW-0812">Transmembrane</keyword>
<dbReference type="InterPro" id="IPR003660">
    <property type="entry name" value="HAMP_dom"/>
</dbReference>
<evidence type="ECO:0000259" key="16">
    <source>
        <dbReference type="PROSITE" id="PS50885"/>
    </source>
</evidence>
<dbReference type="Gene3D" id="6.10.340.10">
    <property type="match status" value="1"/>
</dbReference>
<comment type="caution">
    <text evidence="17">The sequence shown here is derived from an EMBL/GenBank/DDBJ whole genome shotgun (WGS) entry which is preliminary data.</text>
</comment>
<keyword evidence="13 14" id="KW-0472">Membrane</keyword>
<evidence type="ECO:0000256" key="13">
    <source>
        <dbReference type="ARBA" id="ARBA00023136"/>
    </source>
</evidence>
<evidence type="ECO:0000256" key="14">
    <source>
        <dbReference type="SAM" id="Phobius"/>
    </source>
</evidence>
<feature type="domain" description="HAMP" evidence="16">
    <location>
        <begin position="317"/>
        <end position="369"/>
    </location>
</feature>
<dbReference type="PROSITE" id="PS50885">
    <property type="entry name" value="HAMP"/>
    <property type="match status" value="1"/>
</dbReference>
<accession>A0A4R3YIR4</accession>
<dbReference type="InterPro" id="IPR003594">
    <property type="entry name" value="HATPase_dom"/>
</dbReference>
<dbReference type="GO" id="GO:0005524">
    <property type="term" value="F:ATP binding"/>
    <property type="evidence" value="ECO:0007669"/>
    <property type="project" value="UniProtKB-KW"/>
</dbReference>
<dbReference type="SUPFAM" id="SSF158472">
    <property type="entry name" value="HAMP domain-like"/>
    <property type="match status" value="1"/>
</dbReference>
<dbReference type="SUPFAM" id="SSF55874">
    <property type="entry name" value="ATPase domain of HSP90 chaperone/DNA topoisomerase II/histidine kinase"/>
    <property type="match status" value="1"/>
</dbReference>
<dbReference type="Gene3D" id="3.30.565.10">
    <property type="entry name" value="Histidine kinase-like ATPase, C-terminal domain"/>
    <property type="match status" value="1"/>
</dbReference>
<dbReference type="SMART" id="SM00304">
    <property type="entry name" value="HAMP"/>
    <property type="match status" value="1"/>
</dbReference>
<reference evidence="17 18" key="1">
    <citation type="submission" date="2019-03" db="EMBL/GenBank/DDBJ databases">
        <title>Genomic Encyclopedia of Type Strains, Phase IV (KMG-IV): sequencing the most valuable type-strain genomes for metagenomic binning, comparative biology and taxonomic classification.</title>
        <authorList>
            <person name="Goeker M."/>
        </authorList>
    </citation>
    <scope>NUCLEOTIDE SEQUENCE [LARGE SCALE GENOMIC DNA]</scope>
    <source>
        <strain evidence="17 18">DSM 29487</strain>
    </source>
</reference>
<dbReference type="Pfam" id="PF00672">
    <property type="entry name" value="HAMP"/>
    <property type="match status" value="1"/>
</dbReference>
<evidence type="ECO:0000256" key="7">
    <source>
        <dbReference type="ARBA" id="ARBA00022692"/>
    </source>
</evidence>
<feature type="transmembrane region" description="Helical" evidence="14">
    <location>
        <begin position="300"/>
        <end position="319"/>
    </location>
</feature>
<dbReference type="GO" id="GO:0005886">
    <property type="term" value="C:plasma membrane"/>
    <property type="evidence" value="ECO:0007669"/>
    <property type="project" value="UniProtKB-SubCell"/>
</dbReference>
<dbReference type="InterPro" id="IPR050398">
    <property type="entry name" value="HssS/ArlS-like"/>
</dbReference>
<keyword evidence="5" id="KW-0597">Phosphoprotein</keyword>
<keyword evidence="10" id="KW-0067">ATP-binding</keyword>
<keyword evidence="6" id="KW-0808">Transferase</keyword>
<evidence type="ECO:0000256" key="9">
    <source>
        <dbReference type="ARBA" id="ARBA00022777"/>
    </source>
</evidence>
<keyword evidence="18" id="KW-1185">Reference proteome</keyword>
<dbReference type="EMBL" id="SMCQ01000027">
    <property type="protein sequence ID" value="TCV92287.1"/>
    <property type="molecule type" value="Genomic_DNA"/>
</dbReference>
<dbReference type="FunFam" id="1.10.287.130:FF:000001">
    <property type="entry name" value="Two-component sensor histidine kinase"/>
    <property type="match status" value="1"/>
</dbReference>
<dbReference type="GO" id="GO:0000155">
    <property type="term" value="F:phosphorelay sensor kinase activity"/>
    <property type="evidence" value="ECO:0007669"/>
    <property type="project" value="InterPro"/>
</dbReference>
<keyword evidence="4" id="KW-1003">Cell membrane</keyword>
<feature type="domain" description="Histidine kinase" evidence="15">
    <location>
        <begin position="391"/>
        <end position="592"/>
    </location>
</feature>
<dbReference type="Gene3D" id="1.10.287.130">
    <property type="match status" value="1"/>
</dbReference>
<sequence length="592" mass="68782">MKVLKLTLFKKIFLVIFIGFFLVETINVYMDYQNNCASIANNMVNNDIVDKLDLLARKYEDKTYQATSSQIVESVEKLFEDQNGYCVILDEQNQVIYETMKNENFSQKPYMIVVPKTDEYIDYIPVRINLDKLSQEQRDAIEKNIQNQYKDQAIVVEYAGKTINVENGGEEIEPTYLSVDGQIYLEDKTQNRQTSCVHIYSSPHLFYRDYYSSSNEEAYVMNDKEFSQILYQSALKLNHDMGGVGMVKIDYEKMDNNLVLTQRIYITLNDQKTLSVVFVDYYFDVFTYAFSQAIYDNIKVYIFSLILSFLMSLGISYMVTRRIKKIDNITRQIADNHFDLSLSEKPRDELGTLSHNINHMSQRLKLTIQQLNDEIEHVKQLESVRKEFIANFTHEIKTPLAIINGYIELIEETKDDQKKSIYLEAINQETDKINQLILAMLDLSRLESGQVELHIQELDLEDILTTIIESFASLLEKKQIQVVITGEYSTIEADLFEMELVIKNLISNAIKHTPQNGHIYICYENQTLFIENEGEHLSDKQKEKIWDTYVSSDREGTGLGLAICKTVLDLHGFSYDVHNTERGVSFQVNLKH</sequence>
<dbReference type="CDD" id="cd00082">
    <property type="entry name" value="HisKA"/>
    <property type="match status" value="1"/>
</dbReference>
<feature type="transmembrane region" description="Helical" evidence="14">
    <location>
        <begin position="12"/>
        <end position="30"/>
    </location>
</feature>
<dbReference type="RefSeq" id="WP_066450073.1">
    <property type="nucleotide sequence ID" value="NZ_JANKBF010000005.1"/>
</dbReference>
<dbReference type="Pfam" id="PF02518">
    <property type="entry name" value="HATPase_c"/>
    <property type="match status" value="1"/>
</dbReference>
<dbReference type="InterPro" id="IPR005467">
    <property type="entry name" value="His_kinase_dom"/>
</dbReference>
<evidence type="ECO:0000256" key="8">
    <source>
        <dbReference type="ARBA" id="ARBA00022741"/>
    </source>
</evidence>
<evidence type="ECO:0000256" key="10">
    <source>
        <dbReference type="ARBA" id="ARBA00022840"/>
    </source>
</evidence>